<evidence type="ECO:0000256" key="1">
    <source>
        <dbReference type="ARBA" id="ARBA00001231"/>
    </source>
</evidence>
<dbReference type="PANTHER" id="PTHR30480">
    <property type="entry name" value="BETA-HEXOSAMINIDASE-RELATED"/>
    <property type="match status" value="1"/>
</dbReference>
<dbReference type="NCBIfam" id="NF003740">
    <property type="entry name" value="PRK05337.1"/>
    <property type="match status" value="1"/>
</dbReference>
<sequence length="335" mass="34778">MSPRIVPRAALVGLAGTELSAAEVALFRLAPPLGVILFARNIADPVQLRALTAAIRDLLGEAAPILVDQEGGRVARLRAPHWADCPPAAAFEGLPEAAARANAALHGLMCREAGFDVVCAPVLDLRLPGAHAVIGDRAFSADPEEVARLGLAWAEGLQQAGCIPVVKHVPGHGRALVDSHLDLPRVAAPREALAADCGPFAALAGIAAWAMTAHIVYEALDPDLPATLSPRVIGQVIRRAIGFEGILVSDDLCMKALRGDPGSLAVQSIAAGCDLVLHCNGVLADTAALLEECPMLDDRAAERLAATRARVLAARRALDPTLLLAERDAQLAAAA</sequence>
<evidence type="ECO:0000313" key="8">
    <source>
        <dbReference type="Proteomes" id="UP001529369"/>
    </source>
</evidence>
<keyword evidence="8" id="KW-1185">Reference proteome</keyword>
<gene>
    <name evidence="7" type="primary">nagZ</name>
    <name evidence="7" type="ORF">QWZ14_13975</name>
</gene>
<protein>
    <recommendedName>
        <fullName evidence="3">beta-N-acetylhexosaminidase</fullName>
        <ecNumber evidence="3">3.2.1.52</ecNumber>
    </recommendedName>
</protein>
<proteinExistence type="inferred from homology"/>
<dbReference type="EMBL" id="JAUFPN010000147">
    <property type="protein sequence ID" value="MDN3565472.1"/>
    <property type="molecule type" value="Genomic_DNA"/>
</dbReference>
<dbReference type="Gene3D" id="3.20.20.300">
    <property type="entry name" value="Glycoside hydrolase, family 3, N-terminal domain"/>
    <property type="match status" value="1"/>
</dbReference>
<name>A0ABT8A6Q8_9PROT</name>
<evidence type="ECO:0000256" key="2">
    <source>
        <dbReference type="ARBA" id="ARBA00005336"/>
    </source>
</evidence>
<dbReference type="InterPro" id="IPR050226">
    <property type="entry name" value="NagZ_Beta-hexosaminidase"/>
</dbReference>
<evidence type="ECO:0000256" key="4">
    <source>
        <dbReference type="ARBA" id="ARBA00022801"/>
    </source>
</evidence>
<comment type="caution">
    <text evidence="7">The sequence shown here is derived from an EMBL/GenBank/DDBJ whole genome shotgun (WGS) entry which is preliminary data.</text>
</comment>
<dbReference type="EC" id="3.2.1.52" evidence="3"/>
<reference evidence="8" key="1">
    <citation type="journal article" date="2019" name="Int. J. Syst. Evol. Microbiol.">
        <title>The Global Catalogue of Microorganisms (GCM) 10K type strain sequencing project: providing services to taxonomists for standard genome sequencing and annotation.</title>
        <authorList>
            <consortium name="The Broad Institute Genomics Platform"/>
            <consortium name="The Broad Institute Genome Sequencing Center for Infectious Disease"/>
            <person name="Wu L."/>
            <person name="Ma J."/>
        </authorList>
    </citation>
    <scope>NUCLEOTIDE SEQUENCE [LARGE SCALE GENOMIC DNA]</scope>
    <source>
        <strain evidence="8">CECT 7131</strain>
    </source>
</reference>
<organism evidence="7 8">
    <name type="scientific">Paeniroseomonas aquatica</name>
    <dbReference type="NCBI Taxonomy" id="373043"/>
    <lineage>
        <taxon>Bacteria</taxon>
        <taxon>Pseudomonadati</taxon>
        <taxon>Pseudomonadota</taxon>
        <taxon>Alphaproteobacteria</taxon>
        <taxon>Acetobacterales</taxon>
        <taxon>Acetobacteraceae</taxon>
        <taxon>Paeniroseomonas</taxon>
    </lineage>
</organism>
<keyword evidence="5 7" id="KW-0326">Glycosidase</keyword>
<evidence type="ECO:0000256" key="3">
    <source>
        <dbReference type="ARBA" id="ARBA00012663"/>
    </source>
</evidence>
<keyword evidence="4 7" id="KW-0378">Hydrolase</keyword>
<dbReference type="SUPFAM" id="SSF51445">
    <property type="entry name" value="(Trans)glycosidases"/>
    <property type="match status" value="1"/>
</dbReference>
<dbReference type="Pfam" id="PF00933">
    <property type="entry name" value="Glyco_hydro_3"/>
    <property type="match status" value="1"/>
</dbReference>
<feature type="domain" description="Glycoside hydrolase family 3 N-terminal" evidence="6">
    <location>
        <begin position="34"/>
        <end position="308"/>
    </location>
</feature>
<accession>A0ABT8A6Q8</accession>
<dbReference type="InterPro" id="IPR036962">
    <property type="entry name" value="Glyco_hydro_3_N_sf"/>
</dbReference>
<evidence type="ECO:0000313" key="7">
    <source>
        <dbReference type="EMBL" id="MDN3565472.1"/>
    </source>
</evidence>
<comment type="similarity">
    <text evidence="2">Belongs to the glycosyl hydrolase 3 family.</text>
</comment>
<dbReference type="RefSeq" id="WP_290317304.1">
    <property type="nucleotide sequence ID" value="NZ_JAUFPN010000147.1"/>
</dbReference>
<dbReference type="InterPro" id="IPR017853">
    <property type="entry name" value="GH"/>
</dbReference>
<evidence type="ECO:0000259" key="6">
    <source>
        <dbReference type="Pfam" id="PF00933"/>
    </source>
</evidence>
<dbReference type="GO" id="GO:0004563">
    <property type="term" value="F:beta-N-acetylhexosaminidase activity"/>
    <property type="evidence" value="ECO:0007669"/>
    <property type="project" value="UniProtKB-EC"/>
</dbReference>
<dbReference type="Proteomes" id="UP001529369">
    <property type="component" value="Unassembled WGS sequence"/>
</dbReference>
<dbReference type="PANTHER" id="PTHR30480:SF13">
    <property type="entry name" value="BETA-HEXOSAMINIDASE"/>
    <property type="match status" value="1"/>
</dbReference>
<evidence type="ECO:0000256" key="5">
    <source>
        <dbReference type="ARBA" id="ARBA00023295"/>
    </source>
</evidence>
<dbReference type="InterPro" id="IPR001764">
    <property type="entry name" value="Glyco_hydro_3_N"/>
</dbReference>
<comment type="catalytic activity">
    <reaction evidence="1">
        <text>Hydrolysis of terminal non-reducing N-acetyl-D-hexosamine residues in N-acetyl-beta-D-hexosaminides.</text>
        <dbReference type="EC" id="3.2.1.52"/>
    </reaction>
</comment>